<dbReference type="EMBL" id="MAHS01000003">
    <property type="protein sequence ID" value="OPB51815.1"/>
    <property type="molecule type" value="Genomic_DNA"/>
</dbReference>
<reference evidence="1 3" key="1">
    <citation type="submission" date="2016-02" db="EMBL/GenBank/DDBJ databases">
        <authorList>
            <person name="Nicholson A.C."/>
            <person name="Humrighouse B.W."/>
            <person name="Loparev V."/>
            <person name="Emery B."/>
            <person name="Graziano J."/>
            <person name="McQuiston J.R."/>
        </authorList>
    </citation>
    <scope>NUCLEOTIDE SEQUENCE [LARGE SCALE GENOMIC DNA]</scope>
    <source>
        <strain evidence="1 3">E6809</strain>
    </source>
</reference>
<evidence type="ECO:0000313" key="1">
    <source>
        <dbReference type="EMBL" id="AQX51088.1"/>
    </source>
</evidence>
<proteinExistence type="predicted"/>
<evidence type="ECO:0000313" key="2">
    <source>
        <dbReference type="EMBL" id="OPB51815.1"/>
    </source>
</evidence>
<dbReference type="PROSITE" id="PS51257">
    <property type="entry name" value="PROKAR_LIPOPROTEIN"/>
    <property type="match status" value="1"/>
</dbReference>
<sequence length="507" mass="54282">MIKNLNTQKYSILLVASCLWVTSCRSTDTAITEESSNGTLPNVIVQLIGTETGLDIPEKTASITNKKTSVAKVQEIVAPFDGMTTVTATLTPEEKPALRSQASINPMAVTTPEITELDKDIKYNVAVYDTNGNFVNEKTFTYQQDDNNGFNLNGGQNYNFVAYSINSKTTVPAVSNTPRTLATDKLNNISGDLMYFKRNMTVSGNGTNYIDVVLKHKYSIITSKLDARGVGIISAVGSANIGPVSSSANMSLSNGDLTYNTTPGTTVPVVNFKTFNNETVTSDPTLVISDNTSTAKLTVNNIVIDGVMGNVALNNVKIIPGVKYNLNLRFSPCRESIDPTPFSVESNSSSVGTSKIFNMPATDFGFVLDITNLDNSFNMIINGTQLAKQEIQFEKAAGTQTVGFQDGSRYEAGGIPGIWTMGAGSNRPGTIIRIVISKTGQVSMYGVKTGDGGTQLYPLVLINGNSLNTVTWNTTSPNTVEVNQKPYGGYTRIGGTGTGKKIVQCVQ</sequence>
<reference evidence="2" key="2">
    <citation type="submission" date="2016-06" db="EMBL/GenBank/DDBJ databases">
        <authorList>
            <person name="Nicholson A.C."/>
        </authorList>
    </citation>
    <scope>NUCLEOTIDE SEQUENCE [LARGE SCALE GENOMIC DNA]</scope>
    <source>
        <strain evidence="2">E6809</strain>
    </source>
</reference>
<gene>
    <name evidence="1" type="ORF">AYC66_10555</name>
    <name evidence="2" type="ORF">BAY09_11505</name>
</gene>
<name>A0A494J7U5_9FLAO</name>
<dbReference type="Proteomes" id="UP000189738">
    <property type="component" value="Chromosome"/>
</dbReference>
<organism evidence="2">
    <name type="scientific">Elizabethkingia anophelis</name>
    <dbReference type="NCBI Taxonomy" id="1117645"/>
    <lineage>
        <taxon>Bacteria</taxon>
        <taxon>Pseudomonadati</taxon>
        <taxon>Bacteroidota</taxon>
        <taxon>Flavobacteriia</taxon>
        <taxon>Flavobacteriales</taxon>
        <taxon>Weeksellaceae</taxon>
        <taxon>Elizabethkingia</taxon>
    </lineage>
</organism>
<dbReference type="RefSeq" id="WP_061889085.1">
    <property type="nucleotide sequence ID" value="NZ_BQKR01000010.1"/>
</dbReference>
<dbReference type="EMBL" id="CP014339">
    <property type="protein sequence ID" value="AQX51088.1"/>
    <property type="molecule type" value="Genomic_DNA"/>
</dbReference>
<dbReference type="AlphaFoldDB" id="A0A494J7U5"/>
<evidence type="ECO:0000313" key="3">
    <source>
        <dbReference type="Proteomes" id="UP000189738"/>
    </source>
</evidence>
<protein>
    <recommendedName>
        <fullName evidence="4">Fimbrillin family protein</fullName>
    </recommendedName>
</protein>
<accession>A0A494J7U5</accession>
<evidence type="ECO:0008006" key="4">
    <source>
        <dbReference type="Google" id="ProtNLM"/>
    </source>
</evidence>